<evidence type="ECO:0000313" key="2">
    <source>
        <dbReference type="EMBL" id="GER25642.1"/>
    </source>
</evidence>
<name>A0A5A7NYV2_STRAF</name>
<evidence type="ECO:0000256" key="1">
    <source>
        <dbReference type="SAM" id="MobiDB-lite"/>
    </source>
</evidence>
<comment type="caution">
    <text evidence="2">The sequence shown here is derived from an EMBL/GenBank/DDBJ whole genome shotgun (WGS) entry which is preliminary data.</text>
</comment>
<proteinExistence type="predicted"/>
<accession>A0A5A7NYV2</accession>
<reference evidence="3" key="1">
    <citation type="journal article" date="2019" name="Curr. Biol.">
        <title>Genome Sequence of Striga asiatica Provides Insight into the Evolution of Plant Parasitism.</title>
        <authorList>
            <person name="Yoshida S."/>
            <person name="Kim S."/>
            <person name="Wafula E.K."/>
            <person name="Tanskanen J."/>
            <person name="Kim Y.M."/>
            <person name="Honaas L."/>
            <person name="Yang Z."/>
            <person name="Spallek T."/>
            <person name="Conn C.E."/>
            <person name="Ichihashi Y."/>
            <person name="Cheong K."/>
            <person name="Cui S."/>
            <person name="Der J.P."/>
            <person name="Gundlach H."/>
            <person name="Jiao Y."/>
            <person name="Hori C."/>
            <person name="Ishida J.K."/>
            <person name="Kasahara H."/>
            <person name="Kiba T."/>
            <person name="Kim M.S."/>
            <person name="Koo N."/>
            <person name="Laohavisit A."/>
            <person name="Lee Y.H."/>
            <person name="Lumba S."/>
            <person name="McCourt P."/>
            <person name="Mortimer J.C."/>
            <person name="Mutuku J.M."/>
            <person name="Nomura T."/>
            <person name="Sasaki-Sekimoto Y."/>
            <person name="Seto Y."/>
            <person name="Wang Y."/>
            <person name="Wakatake T."/>
            <person name="Sakakibara H."/>
            <person name="Demura T."/>
            <person name="Yamaguchi S."/>
            <person name="Yoneyama K."/>
            <person name="Manabe R.I."/>
            <person name="Nelson D.C."/>
            <person name="Schulman A.H."/>
            <person name="Timko M.P."/>
            <person name="dePamphilis C.W."/>
            <person name="Choi D."/>
            <person name="Shirasu K."/>
        </authorList>
    </citation>
    <scope>NUCLEOTIDE SEQUENCE [LARGE SCALE GENOMIC DNA]</scope>
    <source>
        <strain evidence="3">cv. UVA1</strain>
    </source>
</reference>
<evidence type="ECO:0000313" key="3">
    <source>
        <dbReference type="Proteomes" id="UP000325081"/>
    </source>
</evidence>
<feature type="compositionally biased region" description="Polar residues" evidence="1">
    <location>
        <begin position="133"/>
        <end position="154"/>
    </location>
</feature>
<dbReference type="EMBL" id="BKCP01000447">
    <property type="protein sequence ID" value="GER25642.1"/>
    <property type="molecule type" value="Genomic_DNA"/>
</dbReference>
<organism evidence="2 3">
    <name type="scientific">Striga asiatica</name>
    <name type="common">Asiatic witchweed</name>
    <name type="synonym">Buchnera asiatica</name>
    <dbReference type="NCBI Taxonomy" id="4170"/>
    <lineage>
        <taxon>Eukaryota</taxon>
        <taxon>Viridiplantae</taxon>
        <taxon>Streptophyta</taxon>
        <taxon>Embryophyta</taxon>
        <taxon>Tracheophyta</taxon>
        <taxon>Spermatophyta</taxon>
        <taxon>Magnoliopsida</taxon>
        <taxon>eudicotyledons</taxon>
        <taxon>Gunneridae</taxon>
        <taxon>Pentapetalae</taxon>
        <taxon>asterids</taxon>
        <taxon>lamiids</taxon>
        <taxon>Lamiales</taxon>
        <taxon>Orobanchaceae</taxon>
        <taxon>Buchnereae</taxon>
        <taxon>Striga</taxon>
    </lineage>
</organism>
<feature type="region of interest" description="Disordered" evidence="1">
    <location>
        <begin position="36"/>
        <end position="56"/>
    </location>
</feature>
<feature type="compositionally biased region" description="Basic and acidic residues" evidence="1">
    <location>
        <begin position="36"/>
        <end position="47"/>
    </location>
</feature>
<feature type="compositionally biased region" description="Low complexity" evidence="1">
    <location>
        <begin position="182"/>
        <end position="193"/>
    </location>
</feature>
<keyword evidence="3" id="KW-1185">Reference proteome</keyword>
<sequence length="263" mass="28389">MFVLPLSEKRELTACLALARPTSVVSCRGRTIRAEVEKQTKESRSDGPRLSTTKPAARFTRSSFGPFILPLTSSTIARSMGARACGPWCERGGALSSMTTAKLGLESKAGTASCSGTARRVTFCKVGFEVSPPTATNGRGSSSEDFSWESTTIPRSVRPGRGPLIRMRTHARQPDRTSSYTPFSPQFLSSQPPAATRARLPPGSTPRPKQTTSCSTELRLTSLYEHVTSTSRVRLSFSFSSSSRLKEYAGTDTSIRNSFSSSA</sequence>
<dbReference type="AlphaFoldDB" id="A0A5A7NYV2"/>
<gene>
    <name evidence="2" type="ORF">STAS_01237</name>
</gene>
<dbReference type="Proteomes" id="UP000325081">
    <property type="component" value="Unassembled WGS sequence"/>
</dbReference>
<protein>
    <submittedName>
        <fullName evidence="2">Photosystem I light harvesting complex gene 1</fullName>
    </submittedName>
</protein>
<feature type="region of interest" description="Disordered" evidence="1">
    <location>
        <begin position="131"/>
        <end position="215"/>
    </location>
</feature>